<proteinExistence type="predicted"/>
<keyword evidence="4" id="KW-1185">Reference proteome</keyword>
<keyword evidence="2" id="KW-0812">Transmembrane</keyword>
<protein>
    <recommendedName>
        <fullName evidence="5">Amino acid transporter transmembrane domain-containing protein</fullName>
    </recommendedName>
</protein>
<feature type="transmembrane region" description="Helical" evidence="2">
    <location>
        <begin position="193"/>
        <end position="214"/>
    </location>
</feature>
<keyword evidence="2" id="KW-1133">Transmembrane helix</keyword>
<feature type="transmembrane region" description="Helical" evidence="2">
    <location>
        <begin position="115"/>
        <end position="135"/>
    </location>
</feature>
<sequence length="565" mass="61905">MADSRTPWSVAASSRRPPSLIMPGERNSTSSHRRHLSIATTSSATSADYDSAPEDSPVADSALDSSAALILVHDPHDDDDGNIRFDFSDDDADSDDSFSPQFEIRKASIPPLSPTLVFLYLLTPFLKLGALFLPYTESPLKYGLSELLVFAILAALARQIWYMLARYIRKADMEEMVCDTFARRRGKERQRELLRTLVRAGTGSISVLLATTYLRESTQTLLPLLPDSLFSPFSAPALTLVLSFLVLLFSSSKSLASKRVVYATWLSLITYLAWLGCLSFAHSRGALEVHSGWLSLGTFWQGITTTAFSFTSSSTLPLYASLKGTTHPITTTKTPRSRSFRLLSLLSILTATLLMLPSVLFAAFPNRSETSSHSLVQDHPLQDTPLLWTRIALGSLSAATLLLGIPAILVTTPALPIPERIRRTARFSVSKSLTFLLVVLVALVPAQVSSVMSDILLVLTLTSTYFLPALIHISTHFFKRPIAIVIPTIPGTPSLGHTPSNSHSAVNTPTLSPRSLHDELLQRKERALQKKQSRKRIVWNIGVWLLMGVSVTGIVGAGGRLVGRW</sequence>
<feature type="transmembrane region" description="Helical" evidence="2">
    <location>
        <begin position="432"/>
        <end position="449"/>
    </location>
</feature>
<feature type="region of interest" description="Disordered" evidence="1">
    <location>
        <begin position="1"/>
        <end position="59"/>
    </location>
</feature>
<dbReference type="OrthoDB" id="3259324at2759"/>
<feature type="transmembrane region" description="Helical" evidence="2">
    <location>
        <begin position="342"/>
        <end position="364"/>
    </location>
</feature>
<feature type="transmembrane region" description="Helical" evidence="2">
    <location>
        <begin position="229"/>
        <end position="249"/>
    </location>
</feature>
<name>A0A5C3MI74_9AGAR</name>
<evidence type="ECO:0000256" key="2">
    <source>
        <dbReference type="SAM" id="Phobius"/>
    </source>
</evidence>
<dbReference type="AlphaFoldDB" id="A0A5C3MI74"/>
<evidence type="ECO:0008006" key="5">
    <source>
        <dbReference type="Google" id="ProtNLM"/>
    </source>
</evidence>
<feature type="transmembrane region" description="Helical" evidence="2">
    <location>
        <begin position="261"/>
        <end position="282"/>
    </location>
</feature>
<feature type="transmembrane region" description="Helical" evidence="2">
    <location>
        <begin position="302"/>
        <end position="322"/>
    </location>
</feature>
<evidence type="ECO:0000313" key="3">
    <source>
        <dbReference type="EMBL" id="TFK40871.1"/>
    </source>
</evidence>
<gene>
    <name evidence="3" type="ORF">BDQ12DRAFT_680199</name>
</gene>
<evidence type="ECO:0000256" key="1">
    <source>
        <dbReference type="SAM" id="MobiDB-lite"/>
    </source>
</evidence>
<feature type="transmembrane region" description="Helical" evidence="2">
    <location>
        <begin position="455"/>
        <end position="473"/>
    </location>
</feature>
<dbReference type="EMBL" id="ML213596">
    <property type="protein sequence ID" value="TFK40871.1"/>
    <property type="molecule type" value="Genomic_DNA"/>
</dbReference>
<feature type="transmembrane region" description="Helical" evidence="2">
    <location>
        <begin position="391"/>
        <end position="411"/>
    </location>
</feature>
<feature type="transmembrane region" description="Helical" evidence="2">
    <location>
        <begin position="537"/>
        <end position="559"/>
    </location>
</feature>
<feature type="transmembrane region" description="Helical" evidence="2">
    <location>
        <begin position="147"/>
        <end position="164"/>
    </location>
</feature>
<organism evidence="3 4">
    <name type="scientific">Crucibulum laeve</name>
    <dbReference type="NCBI Taxonomy" id="68775"/>
    <lineage>
        <taxon>Eukaryota</taxon>
        <taxon>Fungi</taxon>
        <taxon>Dikarya</taxon>
        <taxon>Basidiomycota</taxon>
        <taxon>Agaricomycotina</taxon>
        <taxon>Agaricomycetes</taxon>
        <taxon>Agaricomycetidae</taxon>
        <taxon>Agaricales</taxon>
        <taxon>Agaricineae</taxon>
        <taxon>Nidulariaceae</taxon>
        <taxon>Crucibulum</taxon>
    </lineage>
</organism>
<evidence type="ECO:0000313" key="4">
    <source>
        <dbReference type="Proteomes" id="UP000308652"/>
    </source>
</evidence>
<accession>A0A5C3MI74</accession>
<dbReference type="Proteomes" id="UP000308652">
    <property type="component" value="Unassembled WGS sequence"/>
</dbReference>
<dbReference type="STRING" id="68775.A0A5C3MI74"/>
<reference evidence="3 4" key="1">
    <citation type="journal article" date="2019" name="Nat. Ecol. Evol.">
        <title>Megaphylogeny resolves global patterns of mushroom evolution.</title>
        <authorList>
            <person name="Varga T."/>
            <person name="Krizsan K."/>
            <person name="Foldi C."/>
            <person name="Dima B."/>
            <person name="Sanchez-Garcia M."/>
            <person name="Sanchez-Ramirez S."/>
            <person name="Szollosi G.J."/>
            <person name="Szarkandi J.G."/>
            <person name="Papp V."/>
            <person name="Albert L."/>
            <person name="Andreopoulos W."/>
            <person name="Angelini C."/>
            <person name="Antonin V."/>
            <person name="Barry K.W."/>
            <person name="Bougher N.L."/>
            <person name="Buchanan P."/>
            <person name="Buyck B."/>
            <person name="Bense V."/>
            <person name="Catcheside P."/>
            <person name="Chovatia M."/>
            <person name="Cooper J."/>
            <person name="Damon W."/>
            <person name="Desjardin D."/>
            <person name="Finy P."/>
            <person name="Geml J."/>
            <person name="Haridas S."/>
            <person name="Hughes K."/>
            <person name="Justo A."/>
            <person name="Karasinski D."/>
            <person name="Kautmanova I."/>
            <person name="Kiss B."/>
            <person name="Kocsube S."/>
            <person name="Kotiranta H."/>
            <person name="LaButti K.M."/>
            <person name="Lechner B.E."/>
            <person name="Liimatainen K."/>
            <person name="Lipzen A."/>
            <person name="Lukacs Z."/>
            <person name="Mihaltcheva S."/>
            <person name="Morgado L.N."/>
            <person name="Niskanen T."/>
            <person name="Noordeloos M.E."/>
            <person name="Ohm R.A."/>
            <person name="Ortiz-Santana B."/>
            <person name="Ovrebo C."/>
            <person name="Racz N."/>
            <person name="Riley R."/>
            <person name="Savchenko A."/>
            <person name="Shiryaev A."/>
            <person name="Soop K."/>
            <person name="Spirin V."/>
            <person name="Szebenyi C."/>
            <person name="Tomsovsky M."/>
            <person name="Tulloss R.E."/>
            <person name="Uehling J."/>
            <person name="Grigoriev I.V."/>
            <person name="Vagvolgyi C."/>
            <person name="Papp T."/>
            <person name="Martin F.M."/>
            <person name="Miettinen O."/>
            <person name="Hibbett D.S."/>
            <person name="Nagy L.G."/>
        </authorList>
    </citation>
    <scope>NUCLEOTIDE SEQUENCE [LARGE SCALE GENOMIC DNA]</scope>
    <source>
        <strain evidence="3 4">CBS 166.37</strain>
    </source>
</reference>
<keyword evidence="2" id="KW-0472">Membrane</keyword>